<keyword evidence="3" id="KW-0575">Peroxidase</keyword>
<dbReference type="eggNOG" id="KOG2408">
    <property type="taxonomic scope" value="Eukaryota"/>
</dbReference>
<dbReference type="GO" id="GO:0006979">
    <property type="term" value="P:response to oxidative stress"/>
    <property type="evidence" value="ECO:0007669"/>
    <property type="project" value="InterPro"/>
</dbReference>
<dbReference type="SUPFAM" id="SSF57414">
    <property type="entry name" value="Hairpin loop containing domain-like"/>
    <property type="match status" value="1"/>
</dbReference>
<reference evidence="8 9" key="1">
    <citation type="journal article" date="2011" name="Science">
        <title>The ecoresponsive genome of Daphnia pulex.</title>
        <authorList>
            <person name="Colbourne J.K."/>
            <person name="Pfrender M.E."/>
            <person name="Gilbert D."/>
            <person name="Thomas W.K."/>
            <person name="Tucker A."/>
            <person name="Oakley T.H."/>
            <person name="Tokishita S."/>
            <person name="Aerts A."/>
            <person name="Arnold G.J."/>
            <person name="Basu M.K."/>
            <person name="Bauer D.J."/>
            <person name="Caceres C.E."/>
            <person name="Carmel L."/>
            <person name="Casola C."/>
            <person name="Choi J.H."/>
            <person name="Detter J.C."/>
            <person name="Dong Q."/>
            <person name="Dusheyko S."/>
            <person name="Eads B.D."/>
            <person name="Frohlich T."/>
            <person name="Geiler-Samerotte K.A."/>
            <person name="Gerlach D."/>
            <person name="Hatcher P."/>
            <person name="Jogdeo S."/>
            <person name="Krijgsveld J."/>
            <person name="Kriventseva E.V."/>
            <person name="Kultz D."/>
            <person name="Laforsch C."/>
            <person name="Lindquist E."/>
            <person name="Lopez J."/>
            <person name="Manak J.R."/>
            <person name="Muller J."/>
            <person name="Pangilinan J."/>
            <person name="Patwardhan R.P."/>
            <person name="Pitluck S."/>
            <person name="Pritham E.J."/>
            <person name="Rechtsteiner A."/>
            <person name="Rho M."/>
            <person name="Rogozin I.B."/>
            <person name="Sakarya O."/>
            <person name="Salamov A."/>
            <person name="Schaack S."/>
            <person name="Shapiro H."/>
            <person name="Shiga Y."/>
            <person name="Skalitzky C."/>
            <person name="Smith Z."/>
            <person name="Souvorov A."/>
            <person name="Sung W."/>
            <person name="Tang Z."/>
            <person name="Tsuchiya D."/>
            <person name="Tu H."/>
            <person name="Vos H."/>
            <person name="Wang M."/>
            <person name="Wolf Y.I."/>
            <person name="Yamagata H."/>
            <person name="Yamada T."/>
            <person name="Ye Y."/>
            <person name="Shaw J.R."/>
            <person name="Andrews J."/>
            <person name="Crease T.J."/>
            <person name="Tang H."/>
            <person name="Lucas S.M."/>
            <person name="Robertson H.M."/>
            <person name="Bork P."/>
            <person name="Koonin E.V."/>
            <person name="Zdobnov E.M."/>
            <person name="Grigoriev I.V."/>
            <person name="Lynch M."/>
            <person name="Boore J.L."/>
        </authorList>
    </citation>
    <scope>NUCLEOTIDE SEQUENCE [LARGE SCALE GENOMIC DNA]</scope>
</reference>
<evidence type="ECO:0000313" key="8">
    <source>
        <dbReference type="EMBL" id="EFX80435.1"/>
    </source>
</evidence>
<feature type="signal peptide" evidence="7">
    <location>
        <begin position="1"/>
        <end position="22"/>
    </location>
</feature>
<proteinExistence type="predicted"/>
<dbReference type="OrthoDB" id="823504at2759"/>
<dbReference type="PANTHER" id="PTHR11475:SF4">
    <property type="entry name" value="CHORION PEROXIDASE"/>
    <property type="match status" value="1"/>
</dbReference>
<dbReference type="FunCoup" id="E9GJD9">
    <property type="interactions" value="38"/>
</dbReference>
<keyword evidence="6" id="KW-0349">Heme</keyword>
<evidence type="ECO:0000256" key="1">
    <source>
        <dbReference type="ARBA" id="ARBA00004613"/>
    </source>
</evidence>
<evidence type="ECO:0000256" key="2">
    <source>
        <dbReference type="ARBA" id="ARBA00022525"/>
    </source>
</evidence>
<evidence type="ECO:0000256" key="3">
    <source>
        <dbReference type="ARBA" id="ARBA00022559"/>
    </source>
</evidence>
<dbReference type="PROSITE" id="PS50292">
    <property type="entry name" value="PEROXIDASE_3"/>
    <property type="match status" value="1"/>
</dbReference>
<dbReference type="InParanoid" id="E9GJD9"/>
<keyword evidence="4 7" id="KW-0732">Signal</keyword>
<evidence type="ECO:0000256" key="6">
    <source>
        <dbReference type="PIRSR" id="PIRSR619791-2"/>
    </source>
</evidence>
<comment type="subcellular location">
    <subcellularLocation>
        <location evidence="1">Secreted</location>
    </subcellularLocation>
</comment>
<dbReference type="PhylomeDB" id="E9GJD9"/>
<dbReference type="GO" id="GO:0004601">
    <property type="term" value="F:peroxidase activity"/>
    <property type="evidence" value="ECO:0000318"/>
    <property type="project" value="GO_Central"/>
</dbReference>
<keyword evidence="5" id="KW-0325">Glycoprotein</keyword>
<organism evidence="8 9">
    <name type="scientific">Daphnia pulex</name>
    <name type="common">Water flea</name>
    <dbReference type="NCBI Taxonomy" id="6669"/>
    <lineage>
        <taxon>Eukaryota</taxon>
        <taxon>Metazoa</taxon>
        <taxon>Ecdysozoa</taxon>
        <taxon>Arthropoda</taxon>
        <taxon>Crustacea</taxon>
        <taxon>Branchiopoda</taxon>
        <taxon>Diplostraca</taxon>
        <taxon>Cladocera</taxon>
        <taxon>Anomopoda</taxon>
        <taxon>Daphniidae</taxon>
        <taxon>Daphnia</taxon>
    </lineage>
</organism>
<dbReference type="InterPro" id="IPR010255">
    <property type="entry name" value="Haem_peroxidase_sf"/>
</dbReference>
<evidence type="ECO:0000256" key="4">
    <source>
        <dbReference type="ARBA" id="ARBA00022729"/>
    </source>
</evidence>
<name>E9GJD9_DAPPU</name>
<dbReference type="InterPro" id="IPR037120">
    <property type="entry name" value="Haem_peroxidase_sf_animal"/>
</dbReference>
<dbReference type="Gene3D" id="3.50.4.10">
    <property type="entry name" value="Hepatocyte Growth Factor"/>
    <property type="match status" value="1"/>
</dbReference>
<feature type="binding site" description="axial binding residue" evidence="6">
    <location>
        <position position="602"/>
    </location>
    <ligand>
        <name>heme b</name>
        <dbReference type="ChEBI" id="CHEBI:60344"/>
    </ligand>
    <ligandPart>
        <name>Fe</name>
        <dbReference type="ChEBI" id="CHEBI:18248"/>
    </ligandPart>
</feature>
<dbReference type="GO" id="GO:0046872">
    <property type="term" value="F:metal ion binding"/>
    <property type="evidence" value="ECO:0007669"/>
    <property type="project" value="UniProtKB-KW"/>
</dbReference>
<dbReference type="EMBL" id="GL732547">
    <property type="protein sequence ID" value="EFX80435.1"/>
    <property type="molecule type" value="Genomic_DNA"/>
</dbReference>
<accession>E9GJD9</accession>
<dbReference type="CDD" id="cd09823">
    <property type="entry name" value="peroxinectin_like"/>
    <property type="match status" value="1"/>
</dbReference>
<sequence>MSLRKLIEVLLMGLLLVAGIASQNCPYQPTYFEDPAYHSERPAKFLYDADQQGGGYKYSSGGSAHCPKVGGLESHCRPAKDCAVWYDLVRKTPGTACTLENGHGKGICCPDLPLNSLHGKPFSKAGLCQQGYKLDAHVEGIDIVAVNEAVDAGHLLMSSVKATEKRLFDNNIRVRPGSDRHTHSWFFFHSTNESVKISNGSMYGVYTAQQLAKRYRIKPEQVHCALNRFHLKDTVISNTCPTFPDCDLKTFNSPFRTITGICNNIHPPGHVPWGLPRTQYQRALAPNYADGLWMPRRAKNGGELPPPRVISLSVIRDIDAPSDTDTTWMMQFAQFVDHDVLETVEAKLADGSPVPCCTDDGLFLSEQDYAHGKCIPVEIPKDDPFYSKFRQRCMQFARSAPACRTDRRLGYVEQMNQNTHFLDLSAVYGSSDEVALEVRTFKNGALNVTRLRKGYHYQMDLLPPDDVGPEISTCALSKAVSGIDPPPEVRCFKAGDNRVNVSPYMVVTQTVILREHNRIAEGLAELNPHWDDERLYQETRRILISQWHHVIYNEFLPALIGRSKMQELGLLPLQKGFSGDYDDQVNPSILNEFAGAAFRFGHSLVPGRQDLINQQRIKEKDILLRQHFFKTQEVYPPGNVDKFLIALATVPSRSVDNYFTEEMTNHLFEEEGKGFGMDIVSLNIQRGRDHGFNGYNAYRALCGLPVAKEFHDLLDLLSPTMVEKFELLYDSVDDIDLFIAAVSEKKADGALVGPTFSCIIADQFLRLKRGDRYFYDLGRQPGSFTEDQLNEIRKISYARLVCDNSNVLSSQPLIFKSVSEVNPIVDCESFDSIPRMNLYPWKEVENSAWHVAEDGVKWFPDCDFPGYDIGYVQQVADGGQCAQKCKESKGCNAFWASDGWCTLKTIPSWHHRAHLSGGICGFVPEKF</sequence>
<keyword evidence="3" id="KW-0560">Oxidoreductase</keyword>
<dbReference type="Pfam" id="PF03098">
    <property type="entry name" value="An_peroxidase"/>
    <property type="match status" value="1"/>
</dbReference>
<dbReference type="Proteomes" id="UP000000305">
    <property type="component" value="Unassembled WGS sequence"/>
</dbReference>
<evidence type="ECO:0000256" key="5">
    <source>
        <dbReference type="ARBA" id="ARBA00023180"/>
    </source>
</evidence>
<dbReference type="FunFam" id="1.10.640.10:FF:000003">
    <property type="entry name" value="chorion peroxidase"/>
    <property type="match status" value="1"/>
</dbReference>
<evidence type="ECO:0000313" key="9">
    <source>
        <dbReference type="Proteomes" id="UP000000305"/>
    </source>
</evidence>
<feature type="chain" id="PRO_5003240399" description="Peroxinectin" evidence="7">
    <location>
        <begin position="23"/>
        <end position="927"/>
    </location>
</feature>
<evidence type="ECO:0008006" key="10">
    <source>
        <dbReference type="Google" id="ProtNLM"/>
    </source>
</evidence>
<dbReference type="PANTHER" id="PTHR11475">
    <property type="entry name" value="OXIDASE/PEROXIDASE"/>
    <property type="match status" value="1"/>
</dbReference>
<dbReference type="AlphaFoldDB" id="E9GJD9"/>
<dbReference type="PRINTS" id="PR00457">
    <property type="entry name" value="ANPEROXIDASE"/>
</dbReference>
<keyword evidence="2" id="KW-0964">Secreted</keyword>
<dbReference type="KEGG" id="dpx:DAPPUDRAFT_304122"/>
<dbReference type="Gene3D" id="1.10.640.10">
    <property type="entry name" value="Haem peroxidase domain superfamily, animal type"/>
    <property type="match status" value="1"/>
</dbReference>
<dbReference type="GO" id="GO:0020037">
    <property type="term" value="F:heme binding"/>
    <property type="evidence" value="ECO:0007669"/>
    <property type="project" value="InterPro"/>
</dbReference>
<dbReference type="GO" id="GO:0005576">
    <property type="term" value="C:extracellular region"/>
    <property type="evidence" value="ECO:0007669"/>
    <property type="project" value="UniProtKB-SubCell"/>
</dbReference>
<evidence type="ECO:0000256" key="7">
    <source>
        <dbReference type="SAM" id="SignalP"/>
    </source>
</evidence>
<gene>
    <name evidence="8" type="ORF">DAPPUDRAFT_304122</name>
</gene>
<keyword evidence="6" id="KW-0479">Metal-binding</keyword>
<keyword evidence="6" id="KW-0408">Iron</keyword>
<dbReference type="HOGENOM" id="CLU_006087_5_0_1"/>
<protein>
    <recommendedName>
        <fullName evidence="10">Peroxinectin</fullName>
    </recommendedName>
</protein>
<dbReference type="InterPro" id="IPR019791">
    <property type="entry name" value="Haem_peroxidase_animal"/>
</dbReference>
<dbReference type="SUPFAM" id="SSF48113">
    <property type="entry name" value="Heme-dependent peroxidases"/>
    <property type="match status" value="1"/>
</dbReference>
<keyword evidence="9" id="KW-1185">Reference proteome</keyword>